<dbReference type="AlphaFoldDB" id="A0A833DZ86"/>
<keyword evidence="1" id="KW-0472">Membrane</keyword>
<gene>
    <name evidence="2" type="ORF">EYH13_03845</name>
    <name evidence="3" type="ORF">EYH24_02345</name>
</gene>
<dbReference type="EMBL" id="DQUG01000157">
    <property type="protein sequence ID" value="HIP75265.1"/>
    <property type="molecule type" value="Genomic_DNA"/>
</dbReference>
<evidence type="ECO:0000256" key="1">
    <source>
        <dbReference type="SAM" id="Phobius"/>
    </source>
</evidence>
<feature type="transmembrane region" description="Helical" evidence="1">
    <location>
        <begin position="102"/>
        <end position="122"/>
    </location>
</feature>
<keyword evidence="1" id="KW-1133">Transmembrane helix</keyword>
<dbReference type="Proteomes" id="UP000653692">
    <property type="component" value="Unassembled WGS sequence"/>
</dbReference>
<evidence type="ECO:0000313" key="2">
    <source>
        <dbReference type="EMBL" id="HIP75265.1"/>
    </source>
</evidence>
<feature type="transmembrane region" description="Helical" evidence="1">
    <location>
        <begin position="78"/>
        <end position="96"/>
    </location>
</feature>
<dbReference type="EMBL" id="DQUR01000081">
    <property type="protein sequence ID" value="HIP88808.1"/>
    <property type="molecule type" value="Genomic_DNA"/>
</dbReference>
<comment type="caution">
    <text evidence="2">The sequence shown here is derived from an EMBL/GenBank/DDBJ whole genome shotgun (WGS) entry which is preliminary data.</text>
</comment>
<evidence type="ECO:0000313" key="4">
    <source>
        <dbReference type="Proteomes" id="UP000649326"/>
    </source>
</evidence>
<organism evidence="2 4">
    <name type="scientific">Thermococcus paralvinellae</name>
    <dbReference type="NCBI Taxonomy" id="582419"/>
    <lineage>
        <taxon>Archaea</taxon>
        <taxon>Methanobacteriati</taxon>
        <taxon>Methanobacteriota</taxon>
        <taxon>Thermococci</taxon>
        <taxon>Thermococcales</taxon>
        <taxon>Thermococcaceae</taxon>
        <taxon>Thermococcus</taxon>
    </lineage>
</organism>
<evidence type="ECO:0000313" key="3">
    <source>
        <dbReference type="EMBL" id="HIP88808.1"/>
    </source>
</evidence>
<name>A0A833DZ86_9EURY</name>
<protein>
    <submittedName>
        <fullName evidence="2">Uncharacterized protein</fullName>
    </submittedName>
</protein>
<accession>A0A833DZ86</accession>
<sequence>MGLAFFASLIWLGNTRASEELLCDIPYTRELRYFFVIPLIGLIFLFPEHMAYSLIVLPASLAISGIYLLLTKNESLRMMGILEIVFAIIAFLRGYYFTNRYIGFATAAVAVVLAYVSLKTFLDSCFFVNLSFLTLRWSSEMVLL</sequence>
<dbReference type="Proteomes" id="UP000649326">
    <property type="component" value="Unassembled WGS sequence"/>
</dbReference>
<proteinExistence type="predicted"/>
<keyword evidence="1" id="KW-0812">Transmembrane</keyword>
<reference evidence="2" key="1">
    <citation type="journal article" date="2020" name="ISME J.">
        <title>Gammaproteobacteria mediating utilization of methyl-, sulfur- and petroleum organic compounds in deep ocean hydrothermal plumes.</title>
        <authorList>
            <person name="Zhou Z."/>
            <person name="Liu Y."/>
            <person name="Pan J."/>
            <person name="Cron B.R."/>
            <person name="Toner B.M."/>
            <person name="Anantharaman K."/>
            <person name="Breier J.A."/>
            <person name="Dick G.J."/>
            <person name="Li M."/>
        </authorList>
    </citation>
    <scope>NUCLEOTIDE SEQUENCE</scope>
    <source>
        <strain evidence="2">SZUA-1451</strain>
        <strain evidence="3">SZUA-1476</strain>
    </source>
</reference>